<dbReference type="Gene3D" id="2.30.110.10">
    <property type="entry name" value="Electron Transport, Fmn-binding Protein, Chain A"/>
    <property type="match status" value="1"/>
</dbReference>
<dbReference type="InterPro" id="IPR004378">
    <property type="entry name" value="F420H2_quin_Rdtase"/>
</dbReference>
<dbReference type="Pfam" id="PF04075">
    <property type="entry name" value="F420H2_quin_red"/>
    <property type="match status" value="1"/>
</dbReference>
<reference evidence="1 2" key="1">
    <citation type="submission" date="2021-05" db="EMBL/GenBank/DDBJ databases">
        <title>Novel species in genus Cellulomonas.</title>
        <authorList>
            <person name="Zhang G."/>
        </authorList>
    </citation>
    <scope>NUCLEOTIDE SEQUENCE [LARGE SCALE GENOMIC DNA]</scope>
    <source>
        <strain evidence="2">zg-ZUI157</strain>
    </source>
</reference>
<dbReference type="RefSeq" id="WP_208197017.1">
    <property type="nucleotide sequence ID" value="NZ_CP076023.1"/>
</dbReference>
<organism evidence="1 2">
    <name type="scientific">Cellulomonas dongxiuzhuiae</name>
    <dbReference type="NCBI Taxonomy" id="2819979"/>
    <lineage>
        <taxon>Bacteria</taxon>
        <taxon>Bacillati</taxon>
        <taxon>Actinomycetota</taxon>
        <taxon>Actinomycetes</taxon>
        <taxon>Micrococcales</taxon>
        <taxon>Cellulomonadaceae</taxon>
        <taxon>Cellulomonas</taxon>
    </lineage>
</organism>
<sequence length="157" mass="16950">MSDTGTLPRWLKPANRLVKLLHRVGVPLGTIHIITIPGRTTGEPRSTPVSPLIVDGRRYVIAGLADSSWARNARAAGHGRLTRGRAHEDVDLVEVTDPAVRRRVMAAFPTEVPHGVQFFIRLGIVEGAEPAQFAAAADEVAVFETRPAVHRPAAAHP</sequence>
<name>A0ABX8GJU8_9CELL</name>
<accession>A0ABX8GJU8</accession>
<protein>
    <submittedName>
        <fullName evidence="1">Nitroreductase family deazaflavin-dependent oxidoreductase</fullName>
    </submittedName>
</protein>
<gene>
    <name evidence="1" type="ORF">KKR89_01895</name>
</gene>
<evidence type="ECO:0000313" key="2">
    <source>
        <dbReference type="Proteomes" id="UP000679335"/>
    </source>
</evidence>
<proteinExistence type="predicted"/>
<dbReference type="InterPro" id="IPR012349">
    <property type="entry name" value="Split_barrel_FMN-bd"/>
</dbReference>
<dbReference type="Proteomes" id="UP000679335">
    <property type="component" value="Chromosome"/>
</dbReference>
<evidence type="ECO:0000313" key="1">
    <source>
        <dbReference type="EMBL" id="QWC16454.1"/>
    </source>
</evidence>
<dbReference type="EMBL" id="CP076023">
    <property type="protein sequence ID" value="QWC16454.1"/>
    <property type="molecule type" value="Genomic_DNA"/>
</dbReference>
<keyword evidence="2" id="KW-1185">Reference proteome</keyword>